<evidence type="ECO:0000313" key="4">
    <source>
        <dbReference type="EMBL" id="KAI7748856.1"/>
    </source>
</evidence>
<dbReference type="PANTHER" id="PTHR34805:SF1">
    <property type="entry name" value="PROTEIN MODIFIER OF SNC1 1"/>
    <property type="match status" value="1"/>
</dbReference>
<gene>
    <name evidence="4" type="ORF">M8C21_024943</name>
</gene>
<sequence length="217" mass="22846">MTSSMLAGERRWASSRRGGMTVLGKVSVPKPINLPSQKLENHGLDPNVEIVPKGSLSWGSRSSSSASNPWGSSAVSPKADGTTASPHHPSGRPSSGGGLSRPSTAGSDRHETSATRGPNSRPSSASGVLASNQSSLTSSRPLSAETRPNSSHLSRFAEPVYDNSVGWGPNATADKLSISSKVNDFSLSSWDFPTLGSEKDKSNEPHGNFYPIWYNVK</sequence>
<comment type="caution">
    <text evidence="4">The sequence shown here is derived from an EMBL/GenBank/DDBJ whole genome shotgun (WGS) entry which is preliminary data.</text>
</comment>
<accession>A0AAD5GQH0</accession>
<dbReference type="AlphaFoldDB" id="A0AAD5GQH0"/>
<feature type="compositionally biased region" description="Low complexity" evidence="2">
    <location>
        <begin position="55"/>
        <end position="76"/>
    </location>
</feature>
<organism evidence="4 5">
    <name type="scientific">Ambrosia artemisiifolia</name>
    <name type="common">Common ragweed</name>
    <dbReference type="NCBI Taxonomy" id="4212"/>
    <lineage>
        <taxon>Eukaryota</taxon>
        <taxon>Viridiplantae</taxon>
        <taxon>Streptophyta</taxon>
        <taxon>Embryophyta</taxon>
        <taxon>Tracheophyta</taxon>
        <taxon>Spermatophyta</taxon>
        <taxon>Magnoliopsida</taxon>
        <taxon>eudicotyledons</taxon>
        <taxon>Gunneridae</taxon>
        <taxon>Pentapetalae</taxon>
        <taxon>asterids</taxon>
        <taxon>campanulids</taxon>
        <taxon>Asterales</taxon>
        <taxon>Asteraceae</taxon>
        <taxon>Asteroideae</taxon>
        <taxon>Heliantheae alliance</taxon>
        <taxon>Heliantheae</taxon>
        <taxon>Ambrosia</taxon>
    </lineage>
</organism>
<evidence type="ECO:0000256" key="2">
    <source>
        <dbReference type="SAM" id="MobiDB-lite"/>
    </source>
</evidence>
<dbReference type="PANTHER" id="PTHR34805">
    <property type="entry name" value="PROTEIN MODIFIER OF SNC1 1"/>
    <property type="match status" value="1"/>
</dbReference>
<feature type="compositionally biased region" description="Polar residues" evidence="2">
    <location>
        <begin position="114"/>
        <end position="153"/>
    </location>
</feature>
<keyword evidence="1" id="KW-0597">Phosphoprotein</keyword>
<keyword evidence="5" id="KW-1185">Reference proteome</keyword>
<evidence type="ECO:0000313" key="5">
    <source>
        <dbReference type="Proteomes" id="UP001206925"/>
    </source>
</evidence>
<evidence type="ECO:0000256" key="1">
    <source>
        <dbReference type="ARBA" id="ARBA00022553"/>
    </source>
</evidence>
<dbReference type="InterPro" id="IPR009738">
    <property type="entry name" value="BAT2_N"/>
</dbReference>
<feature type="region of interest" description="Disordered" evidence="2">
    <location>
        <begin position="1"/>
        <end position="155"/>
    </location>
</feature>
<protein>
    <recommendedName>
        <fullName evidence="3">BAT2 N-terminal domain-containing protein</fullName>
    </recommendedName>
</protein>
<reference evidence="4" key="1">
    <citation type="submission" date="2022-06" db="EMBL/GenBank/DDBJ databases">
        <title>Uncovering the hologenomic basis of an extraordinary plant invasion.</title>
        <authorList>
            <person name="Bieker V.C."/>
            <person name="Martin M.D."/>
            <person name="Gilbert T."/>
            <person name="Hodgins K."/>
            <person name="Battlay P."/>
            <person name="Petersen B."/>
            <person name="Wilson J."/>
        </authorList>
    </citation>
    <scope>NUCLEOTIDE SEQUENCE</scope>
    <source>
        <strain evidence="4">AA19_3_7</strain>
        <tissue evidence="4">Leaf</tissue>
    </source>
</reference>
<dbReference type="GO" id="GO:0040029">
    <property type="term" value="P:epigenetic regulation of gene expression"/>
    <property type="evidence" value="ECO:0007669"/>
    <property type="project" value="TreeGrafter"/>
</dbReference>
<evidence type="ECO:0000259" key="3">
    <source>
        <dbReference type="Pfam" id="PF07001"/>
    </source>
</evidence>
<dbReference type="EMBL" id="JAMZMK010006453">
    <property type="protein sequence ID" value="KAI7748856.1"/>
    <property type="molecule type" value="Genomic_DNA"/>
</dbReference>
<feature type="domain" description="BAT2 N-terminal" evidence="3">
    <location>
        <begin position="15"/>
        <end position="134"/>
    </location>
</feature>
<proteinExistence type="predicted"/>
<dbReference type="Proteomes" id="UP001206925">
    <property type="component" value="Unassembled WGS sequence"/>
</dbReference>
<name>A0AAD5GQH0_AMBAR</name>
<dbReference type="Pfam" id="PF07001">
    <property type="entry name" value="BAT2_N"/>
    <property type="match status" value="1"/>
</dbReference>
<dbReference type="InterPro" id="IPR038808">
    <property type="entry name" value="MOS1-like"/>
</dbReference>